<evidence type="ECO:0000256" key="5">
    <source>
        <dbReference type="SAM" id="MobiDB-lite"/>
    </source>
</evidence>
<keyword evidence="3 6" id="KW-1133">Transmembrane helix</keyword>
<evidence type="ECO:0000256" key="4">
    <source>
        <dbReference type="ARBA" id="ARBA00023136"/>
    </source>
</evidence>
<dbReference type="AlphaFoldDB" id="R0IRN8"/>
<dbReference type="eggNOG" id="ENOG502SNJZ">
    <property type="taxonomic scope" value="Eukaryota"/>
</dbReference>
<evidence type="ECO:0000256" key="6">
    <source>
        <dbReference type="SAM" id="Phobius"/>
    </source>
</evidence>
<protein>
    <submittedName>
        <fullName evidence="7">Uncharacterized protein</fullName>
    </submittedName>
</protein>
<proteinExistence type="predicted"/>
<comment type="subcellular location">
    <subcellularLocation>
        <location evidence="1">Membrane</location>
        <topology evidence="1">Single-pass membrane protein</topology>
    </subcellularLocation>
</comment>
<evidence type="ECO:0000313" key="7">
    <source>
        <dbReference type="EMBL" id="EOA87535.1"/>
    </source>
</evidence>
<dbReference type="OrthoDB" id="3795566at2759"/>
<dbReference type="InterPro" id="IPR051694">
    <property type="entry name" value="Immunoregulatory_rcpt-like"/>
</dbReference>
<feature type="transmembrane region" description="Helical" evidence="6">
    <location>
        <begin position="253"/>
        <end position="279"/>
    </location>
</feature>
<dbReference type="PANTHER" id="PTHR15549:SF30">
    <property type="entry name" value="MID2 DOMAIN-CONTAINING PROTEIN"/>
    <property type="match status" value="1"/>
</dbReference>
<feature type="region of interest" description="Disordered" evidence="5">
    <location>
        <begin position="411"/>
        <end position="515"/>
    </location>
</feature>
<evidence type="ECO:0000256" key="1">
    <source>
        <dbReference type="ARBA" id="ARBA00004167"/>
    </source>
</evidence>
<gene>
    <name evidence="7" type="ORF">SETTUDRAFT_161082</name>
</gene>
<organism evidence="7 8">
    <name type="scientific">Exserohilum turcicum (strain 28A)</name>
    <name type="common">Northern leaf blight fungus</name>
    <name type="synonym">Setosphaeria turcica</name>
    <dbReference type="NCBI Taxonomy" id="671987"/>
    <lineage>
        <taxon>Eukaryota</taxon>
        <taxon>Fungi</taxon>
        <taxon>Dikarya</taxon>
        <taxon>Ascomycota</taxon>
        <taxon>Pezizomycotina</taxon>
        <taxon>Dothideomycetes</taxon>
        <taxon>Pleosporomycetidae</taxon>
        <taxon>Pleosporales</taxon>
        <taxon>Pleosporineae</taxon>
        <taxon>Pleosporaceae</taxon>
        <taxon>Exserohilum</taxon>
    </lineage>
</organism>
<feature type="compositionally biased region" description="Polar residues" evidence="5">
    <location>
        <begin position="438"/>
        <end position="463"/>
    </location>
</feature>
<keyword evidence="8" id="KW-1185">Reference proteome</keyword>
<accession>R0IRN8</accession>
<dbReference type="STRING" id="671987.R0IRN8"/>
<dbReference type="GO" id="GO:0016020">
    <property type="term" value="C:membrane"/>
    <property type="evidence" value="ECO:0007669"/>
    <property type="project" value="UniProtKB-SubCell"/>
</dbReference>
<keyword evidence="2 6" id="KW-0812">Transmembrane</keyword>
<dbReference type="GO" id="GO:0071944">
    <property type="term" value="C:cell periphery"/>
    <property type="evidence" value="ECO:0007669"/>
    <property type="project" value="UniProtKB-ARBA"/>
</dbReference>
<feature type="compositionally biased region" description="Pro residues" evidence="5">
    <location>
        <begin position="465"/>
        <end position="494"/>
    </location>
</feature>
<dbReference type="RefSeq" id="XP_008024771.1">
    <property type="nucleotide sequence ID" value="XM_008026580.1"/>
</dbReference>
<evidence type="ECO:0000256" key="2">
    <source>
        <dbReference type="ARBA" id="ARBA00022692"/>
    </source>
</evidence>
<evidence type="ECO:0000313" key="8">
    <source>
        <dbReference type="Proteomes" id="UP000016935"/>
    </source>
</evidence>
<name>R0IRN8_EXST2</name>
<reference evidence="7 8" key="2">
    <citation type="journal article" date="2013" name="PLoS Genet.">
        <title>Comparative genome structure, secondary metabolite, and effector coding capacity across Cochliobolus pathogens.</title>
        <authorList>
            <person name="Condon B.J."/>
            <person name="Leng Y."/>
            <person name="Wu D."/>
            <person name="Bushley K.E."/>
            <person name="Ohm R.A."/>
            <person name="Otillar R."/>
            <person name="Martin J."/>
            <person name="Schackwitz W."/>
            <person name="Grimwood J."/>
            <person name="MohdZainudin N."/>
            <person name="Xue C."/>
            <person name="Wang R."/>
            <person name="Manning V.A."/>
            <person name="Dhillon B."/>
            <person name="Tu Z.J."/>
            <person name="Steffenson B.J."/>
            <person name="Salamov A."/>
            <person name="Sun H."/>
            <person name="Lowry S."/>
            <person name="LaButti K."/>
            <person name="Han J."/>
            <person name="Copeland A."/>
            <person name="Lindquist E."/>
            <person name="Barry K."/>
            <person name="Schmutz J."/>
            <person name="Baker S.E."/>
            <person name="Ciuffetti L.M."/>
            <person name="Grigoriev I.V."/>
            <person name="Zhong S."/>
            <person name="Turgeon B.G."/>
        </authorList>
    </citation>
    <scope>NUCLEOTIDE SEQUENCE [LARGE SCALE GENOMIC DNA]</scope>
    <source>
        <strain evidence="8">28A</strain>
    </source>
</reference>
<feature type="transmembrane region" description="Helical" evidence="6">
    <location>
        <begin position="291"/>
        <end position="309"/>
    </location>
</feature>
<dbReference type="EMBL" id="KB908581">
    <property type="protein sequence ID" value="EOA87535.1"/>
    <property type="molecule type" value="Genomic_DNA"/>
</dbReference>
<dbReference type="Proteomes" id="UP000016935">
    <property type="component" value="Unassembled WGS sequence"/>
</dbReference>
<sequence>MAARYAFMAIASGAVASAQPYSDEFYTTTTRSTSAFWTYTARYEEAATESPYTYYDGSVITDTYTVYRTIKDDVTPTASPYSTSTGSGFDDLQVIAEYYTAGAIPDSDLIPETTDLFGSSASTKSTTTSIEFIMPVTMTAPSSCPTPFTVTTTAAVTVPPEVTAQVTPTSVKTDTSSVTGDYYIHMYETWYLSAGAAPFTSTTNYYYEYYIAECSTPPMSYAYPTGTTSGSDDNDSSSSSWYNGCDYYYCTPFATYVIVVASVIPGLFLLGFIESWFWFRRLMMGKSAMRFGTVCWVLISLWILCFTRMQDRRSREDQKLLAEKWKNMGSGAAFKAWWKWGFRHRYPEELLGQYCKTTVGIVPPDQPLHPAMAQTPGGFPPGAPAAPGQVYYYGPPPPGWVQAPNGGFMPPQGYMYPQTQQGGSHGDAMKDGGLVSHSPVSAISEPTQPQPIHSAQQGTNTPTPHGAPPNVGPVSAPPSPPPQGSLTTTPPPPAATQAPQLPPVNNGPQNRDLYG</sequence>
<keyword evidence="4 6" id="KW-0472">Membrane</keyword>
<evidence type="ECO:0000256" key="3">
    <source>
        <dbReference type="ARBA" id="ARBA00022989"/>
    </source>
</evidence>
<dbReference type="HOGENOM" id="CLU_529102_0_0_1"/>
<dbReference type="GeneID" id="19398111"/>
<reference evidence="7 8" key="1">
    <citation type="journal article" date="2012" name="PLoS Pathog.">
        <title>Diverse lifestyles and strategies of plant pathogenesis encoded in the genomes of eighteen Dothideomycetes fungi.</title>
        <authorList>
            <person name="Ohm R.A."/>
            <person name="Feau N."/>
            <person name="Henrissat B."/>
            <person name="Schoch C.L."/>
            <person name="Horwitz B.A."/>
            <person name="Barry K.W."/>
            <person name="Condon B.J."/>
            <person name="Copeland A.C."/>
            <person name="Dhillon B."/>
            <person name="Glaser F."/>
            <person name="Hesse C.N."/>
            <person name="Kosti I."/>
            <person name="LaButti K."/>
            <person name="Lindquist E.A."/>
            <person name="Lucas S."/>
            <person name="Salamov A.A."/>
            <person name="Bradshaw R.E."/>
            <person name="Ciuffetti L."/>
            <person name="Hamelin R.C."/>
            <person name="Kema G.H.J."/>
            <person name="Lawrence C."/>
            <person name="Scott J.A."/>
            <person name="Spatafora J.W."/>
            <person name="Turgeon B.G."/>
            <person name="de Wit P.J.G.M."/>
            <person name="Zhong S."/>
            <person name="Goodwin S.B."/>
            <person name="Grigoriev I.V."/>
        </authorList>
    </citation>
    <scope>NUCLEOTIDE SEQUENCE [LARGE SCALE GENOMIC DNA]</scope>
    <source>
        <strain evidence="8">28A</strain>
    </source>
</reference>
<dbReference type="PANTHER" id="PTHR15549">
    <property type="entry name" value="PAIRED IMMUNOGLOBULIN-LIKE TYPE 2 RECEPTOR"/>
    <property type="match status" value="1"/>
</dbReference>